<evidence type="ECO:0000259" key="2">
    <source>
        <dbReference type="Pfam" id="PF02525"/>
    </source>
</evidence>
<feature type="domain" description="Flavodoxin-like fold" evidence="2">
    <location>
        <begin position="21"/>
        <end position="190"/>
    </location>
</feature>
<name>A0A9X1BQ95_9BURK</name>
<dbReference type="Gene3D" id="3.40.50.360">
    <property type="match status" value="1"/>
</dbReference>
<dbReference type="GO" id="GO:0010181">
    <property type="term" value="F:FMN binding"/>
    <property type="evidence" value="ECO:0007669"/>
    <property type="project" value="TreeGrafter"/>
</dbReference>
<dbReference type="GO" id="GO:0003955">
    <property type="term" value="F:NAD(P)H dehydrogenase (quinone) activity"/>
    <property type="evidence" value="ECO:0007669"/>
    <property type="project" value="TreeGrafter"/>
</dbReference>
<keyword evidence="4" id="KW-1185">Reference proteome</keyword>
<evidence type="ECO:0000256" key="1">
    <source>
        <dbReference type="ARBA" id="ARBA00023002"/>
    </source>
</evidence>
<organism evidence="3 4">
    <name type="scientific">Aquariibacter lacus</name>
    <dbReference type="NCBI Taxonomy" id="2801332"/>
    <lineage>
        <taxon>Bacteria</taxon>
        <taxon>Pseudomonadati</taxon>
        <taxon>Pseudomonadota</taxon>
        <taxon>Betaproteobacteria</taxon>
        <taxon>Burkholderiales</taxon>
        <taxon>Sphaerotilaceae</taxon>
        <taxon>Aquariibacter</taxon>
    </lineage>
</organism>
<dbReference type="SUPFAM" id="SSF52218">
    <property type="entry name" value="Flavoproteins"/>
    <property type="match status" value="1"/>
</dbReference>
<dbReference type="EMBL" id="JAERRA010000001">
    <property type="protein sequence ID" value="MBL0718353.1"/>
    <property type="molecule type" value="Genomic_DNA"/>
</dbReference>
<dbReference type="GO" id="GO:0009055">
    <property type="term" value="F:electron transfer activity"/>
    <property type="evidence" value="ECO:0007669"/>
    <property type="project" value="TreeGrafter"/>
</dbReference>
<dbReference type="Proteomes" id="UP000643207">
    <property type="component" value="Unassembled WGS sequence"/>
</dbReference>
<accession>A0A9X1BQ95</accession>
<evidence type="ECO:0000313" key="4">
    <source>
        <dbReference type="Proteomes" id="UP000643207"/>
    </source>
</evidence>
<dbReference type="InterPro" id="IPR003680">
    <property type="entry name" value="Flavodoxin_fold"/>
</dbReference>
<keyword evidence="1" id="KW-0560">Oxidoreductase</keyword>
<comment type="caution">
    <text evidence="3">The sequence shown here is derived from an EMBL/GenBank/DDBJ whole genome shotgun (WGS) entry which is preliminary data.</text>
</comment>
<proteinExistence type="predicted"/>
<dbReference type="AlphaFoldDB" id="A0A9X1BQ95"/>
<reference evidence="3 4" key="1">
    <citation type="submission" date="2021-01" db="EMBL/GenBank/DDBJ databases">
        <title>Piscinibacter sp. Jin2 Genome sequencing and assembly.</title>
        <authorList>
            <person name="Kim I."/>
        </authorList>
    </citation>
    <scope>NUCLEOTIDE SEQUENCE [LARGE SCALE GENOMIC DNA]</scope>
    <source>
        <strain evidence="3 4">Jin2</strain>
    </source>
</reference>
<protein>
    <submittedName>
        <fullName evidence="3">NAD(P)H-dependent oxidoreductase</fullName>
    </submittedName>
</protein>
<dbReference type="PANTHER" id="PTHR47307">
    <property type="entry name" value="GLUTATHIONE-REGULATED POTASSIUM-EFFLUX SYSTEM ANCILLARY PROTEIN KEFG"/>
    <property type="match status" value="1"/>
</dbReference>
<sequence length="221" mass="23758">MPTCPKPLRPACTHPAPTMARILVVLAHPDLQASRANRAVQAALAPLAGPGGPVELLDLYARCPDYLIDVPAEQARLAEAELIVWAFPVQWYSVPALLKLWIDEVLAFGWAYGPGGQALRGKALWLLPTTGGSAASYQPAGHNRHGIEVFLTPWEQTARLCGLRYLPPLALHDAHALDASALAAHGAQVRDMLARWPAVPAWQGLLDDDCVDCAVPAEAYC</sequence>
<evidence type="ECO:0000313" key="3">
    <source>
        <dbReference type="EMBL" id="MBL0718353.1"/>
    </source>
</evidence>
<gene>
    <name evidence="3" type="ORF">JI742_00475</name>
</gene>
<dbReference type="InterPro" id="IPR046980">
    <property type="entry name" value="KefG/KefF"/>
</dbReference>
<dbReference type="PANTHER" id="PTHR47307:SF2">
    <property type="entry name" value="GLUTATHIONE-REGULATED POTASSIUM-EFFLUX SYSTEM ANCILLARY PROTEIN KEFF"/>
    <property type="match status" value="1"/>
</dbReference>
<dbReference type="InterPro" id="IPR029039">
    <property type="entry name" value="Flavoprotein-like_sf"/>
</dbReference>
<dbReference type="Pfam" id="PF02525">
    <property type="entry name" value="Flavodoxin_2"/>
    <property type="match status" value="1"/>
</dbReference>